<keyword evidence="1" id="KW-0472">Membrane</keyword>
<evidence type="ECO:0000313" key="3">
    <source>
        <dbReference type="Proteomes" id="UP001162131"/>
    </source>
</evidence>
<evidence type="ECO:0000313" key="2">
    <source>
        <dbReference type="EMBL" id="CAG9311101.1"/>
    </source>
</evidence>
<evidence type="ECO:0008006" key="4">
    <source>
        <dbReference type="Google" id="ProtNLM"/>
    </source>
</evidence>
<keyword evidence="1" id="KW-1133">Transmembrane helix</keyword>
<proteinExistence type="predicted"/>
<sequence length="221" mass="24783">MDDSREGWTFTLGNHSTGREKYRTEPIDDSIVSGEMNFFSSILLPLFTVLLAITCLVVAFYDPKSFTKQTYARVYLITSAIILFADFTLVFAESLISKRAANLNWEKFQNISIIFLLVSYIFLAVFGSIMISNVSEHIKFSKDSAPVSLGFIAVYCFIVCRTLIEAGSFVAFWMFQFFKNKQKSTDSKISASGALDNTEIPSSPIDISNNISEDEISVDVK</sequence>
<accession>A0AAU9I9E8</accession>
<dbReference type="EMBL" id="CAJZBQ010000003">
    <property type="protein sequence ID" value="CAG9311101.1"/>
    <property type="molecule type" value="Genomic_DNA"/>
</dbReference>
<evidence type="ECO:0000256" key="1">
    <source>
        <dbReference type="SAM" id="Phobius"/>
    </source>
</evidence>
<gene>
    <name evidence="2" type="ORF">BSTOLATCC_MIC2803</name>
</gene>
<keyword evidence="3" id="KW-1185">Reference proteome</keyword>
<dbReference type="Proteomes" id="UP001162131">
    <property type="component" value="Unassembled WGS sequence"/>
</dbReference>
<reference evidence="2" key="1">
    <citation type="submission" date="2021-09" db="EMBL/GenBank/DDBJ databases">
        <authorList>
            <consortium name="AG Swart"/>
            <person name="Singh M."/>
            <person name="Singh A."/>
            <person name="Seah K."/>
            <person name="Emmerich C."/>
        </authorList>
    </citation>
    <scope>NUCLEOTIDE SEQUENCE</scope>
    <source>
        <strain evidence="2">ATCC30299</strain>
    </source>
</reference>
<feature type="transmembrane region" description="Helical" evidence="1">
    <location>
        <begin position="113"/>
        <end position="132"/>
    </location>
</feature>
<organism evidence="2 3">
    <name type="scientific">Blepharisma stoltei</name>
    <dbReference type="NCBI Taxonomy" id="1481888"/>
    <lineage>
        <taxon>Eukaryota</taxon>
        <taxon>Sar</taxon>
        <taxon>Alveolata</taxon>
        <taxon>Ciliophora</taxon>
        <taxon>Postciliodesmatophora</taxon>
        <taxon>Heterotrichea</taxon>
        <taxon>Heterotrichida</taxon>
        <taxon>Blepharismidae</taxon>
        <taxon>Blepharisma</taxon>
    </lineage>
</organism>
<name>A0AAU9I9E8_9CILI</name>
<protein>
    <recommendedName>
        <fullName evidence="4">Transmembrane protein</fullName>
    </recommendedName>
</protein>
<feature type="transmembrane region" description="Helical" evidence="1">
    <location>
        <begin position="73"/>
        <end position="92"/>
    </location>
</feature>
<keyword evidence="1" id="KW-0812">Transmembrane</keyword>
<comment type="caution">
    <text evidence="2">The sequence shown here is derived from an EMBL/GenBank/DDBJ whole genome shotgun (WGS) entry which is preliminary data.</text>
</comment>
<dbReference type="AlphaFoldDB" id="A0AAU9I9E8"/>
<feature type="transmembrane region" description="Helical" evidence="1">
    <location>
        <begin position="152"/>
        <end position="175"/>
    </location>
</feature>
<feature type="transmembrane region" description="Helical" evidence="1">
    <location>
        <begin position="42"/>
        <end position="61"/>
    </location>
</feature>